<gene>
    <name evidence="1" type="ORF">SCALOS_LOCUS3794</name>
</gene>
<accession>A0ACA9L6X7</accession>
<evidence type="ECO:0000313" key="1">
    <source>
        <dbReference type="EMBL" id="CAG8514336.1"/>
    </source>
</evidence>
<sequence>AQRLQEAQKDSGQSFNNYNDCNLLDVLTDLLKKSFALKYKNEESYDIYLSLIYGLEYDENSDEKSDSSISDDNEIPSSSS</sequence>
<organism evidence="1 2">
    <name type="scientific">Scutellospora calospora</name>
    <dbReference type="NCBI Taxonomy" id="85575"/>
    <lineage>
        <taxon>Eukaryota</taxon>
        <taxon>Fungi</taxon>
        <taxon>Fungi incertae sedis</taxon>
        <taxon>Mucoromycota</taxon>
        <taxon>Glomeromycotina</taxon>
        <taxon>Glomeromycetes</taxon>
        <taxon>Diversisporales</taxon>
        <taxon>Gigasporaceae</taxon>
        <taxon>Scutellospora</taxon>
    </lineage>
</organism>
<dbReference type="Proteomes" id="UP000789860">
    <property type="component" value="Unassembled WGS sequence"/>
</dbReference>
<proteinExistence type="predicted"/>
<keyword evidence="2" id="KW-1185">Reference proteome</keyword>
<feature type="non-terminal residue" evidence="1">
    <location>
        <position position="1"/>
    </location>
</feature>
<evidence type="ECO:0000313" key="2">
    <source>
        <dbReference type="Proteomes" id="UP000789860"/>
    </source>
</evidence>
<comment type="caution">
    <text evidence="1">The sequence shown here is derived from an EMBL/GenBank/DDBJ whole genome shotgun (WGS) entry which is preliminary data.</text>
</comment>
<name>A0ACA9L6X7_9GLOM</name>
<protein>
    <submittedName>
        <fullName evidence="1">6138_t:CDS:1</fullName>
    </submittedName>
</protein>
<dbReference type="EMBL" id="CAJVPM010004533">
    <property type="protein sequence ID" value="CAG8514336.1"/>
    <property type="molecule type" value="Genomic_DNA"/>
</dbReference>
<reference evidence="1" key="1">
    <citation type="submission" date="2021-06" db="EMBL/GenBank/DDBJ databases">
        <authorList>
            <person name="Kallberg Y."/>
            <person name="Tangrot J."/>
            <person name="Rosling A."/>
        </authorList>
    </citation>
    <scope>NUCLEOTIDE SEQUENCE</scope>
    <source>
        <strain evidence="1">AU212A</strain>
    </source>
</reference>